<protein>
    <recommendedName>
        <fullName evidence="11">PiggyBac transposable element-derived protein domain-containing protein</fullName>
    </recommendedName>
</protein>
<sequence>MDLREVGYDDRDWINLAQDRDRWRAYVKNLLGKYLRAESYRKALVWQKRYLLVVLGGYQESEAITVSRLAHLSGVQEAMLHQQHTASRKKPKTRFRTNVKCSAYTIRGFIARDNFTHLACVLPIGLCYELLGARAKMSDADLWSEETGLNPTSDTNMAPLIRELDQEIMGRVPGMSTNVQPSQPRYVTSAELCEILNDSDSDYEVEESNRFAMEQDFILPETEELETESVPVDPETEPVGLPVEPQPEKGQKRKRAASRNPSETNSRIPGTGSKQKGHAQRTCKVCADRSKHHTGKATQKYTTIYCARCDVGLCIGNCFEIYHTRANYWE</sequence>
<evidence type="ECO:0000313" key="9">
    <source>
        <dbReference type="EMBL" id="KAJ4436139.1"/>
    </source>
</evidence>
<feature type="compositionally biased region" description="Polar residues" evidence="6">
    <location>
        <begin position="259"/>
        <end position="274"/>
    </location>
</feature>
<accession>A0ABQ8SPN9</accession>
<evidence type="ECO:0000256" key="6">
    <source>
        <dbReference type="SAM" id="MobiDB-lite"/>
    </source>
</evidence>
<proteinExistence type="predicted"/>
<evidence type="ECO:0000313" key="10">
    <source>
        <dbReference type="Proteomes" id="UP001148838"/>
    </source>
</evidence>
<comment type="subcellular location">
    <subcellularLocation>
        <location evidence="1">Cytoplasm</location>
        <location evidence="1">Cytoskeleton</location>
        <location evidence="1">Microtubule organizing center</location>
        <location evidence="1">Centrosome</location>
    </subcellularLocation>
</comment>
<evidence type="ECO:0000259" key="8">
    <source>
        <dbReference type="Pfam" id="PF13842"/>
    </source>
</evidence>
<evidence type="ECO:0000256" key="1">
    <source>
        <dbReference type="ARBA" id="ARBA00004300"/>
    </source>
</evidence>
<reference evidence="9 10" key="1">
    <citation type="journal article" date="2022" name="Allergy">
        <title>Genome assembly and annotation of Periplaneta americana reveal a comprehensive cockroach allergen profile.</title>
        <authorList>
            <person name="Wang L."/>
            <person name="Xiong Q."/>
            <person name="Saelim N."/>
            <person name="Wang L."/>
            <person name="Nong W."/>
            <person name="Wan A.T."/>
            <person name="Shi M."/>
            <person name="Liu X."/>
            <person name="Cao Q."/>
            <person name="Hui J.H.L."/>
            <person name="Sookrung N."/>
            <person name="Leung T.F."/>
            <person name="Tungtrongchitr A."/>
            <person name="Tsui S.K.W."/>
        </authorList>
    </citation>
    <scope>NUCLEOTIDE SEQUENCE [LARGE SCALE GENOMIC DNA]</scope>
    <source>
        <strain evidence="9">PWHHKU_190912</strain>
    </source>
</reference>
<keyword evidence="4" id="KW-0175">Coiled coil</keyword>
<evidence type="ECO:0000256" key="2">
    <source>
        <dbReference type="ARBA" id="ARBA00022490"/>
    </source>
</evidence>
<keyword evidence="3" id="KW-0597">Phosphoprotein</keyword>
<dbReference type="PANTHER" id="PTHR44981:SF2">
    <property type="entry name" value="PERICENTRIN-LIKE PROTEIN, ISOFORM F"/>
    <property type="match status" value="1"/>
</dbReference>
<dbReference type="Proteomes" id="UP001148838">
    <property type="component" value="Unassembled WGS sequence"/>
</dbReference>
<feature type="domain" description="Pericentrin/AKAP-450 centrosomal targeting" evidence="7">
    <location>
        <begin position="33"/>
        <end position="100"/>
    </location>
</feature>
<dbReference type="InterPro" id="IPR028745">
    <property type="entry name" value="AKAP9/Pericentrin"/>
</dbReference>
<evidence type="ECO:0008006" key="11">
    <source>
        <dbReference type="Google" id="ProtNLM"/>
    </source>
</evidence>
<dbReference type="InterPro" id="IPR019528">
    <property type="entry name" value="PACT_domain"/>
</dbReference>
<dbReference type="PANTHER" id="PTHR44981">
    <property type="entry name" value="PERICENTRIN-LIKE PROTEIN, ISOFORM F"/>
    <property type="match status" value="1"/>
</dbReference>
<dbReference type="InterPro" id="IPR032718">
    <property type="entry name" value="PGBD4_Znf_C"/>
</dbReference>
<dbReference type="Pfam" id="PF13842">
    <property type="entry name" value="zf-Tnp_2"/>
    <property type="match status" value="1"/>
</dbReference>
<evidence type="ECO:0000259" key="7">
    <source>
        <dbReference type="Pfam" id="PF10495"/>
    </source>
</evidence>
<name>A0ABQ8SPN9_PERAM</name>
<dbReference type="EMBL" id="JAJSOF020000023">
    <property type="protein sequence ID" value="KAJ4436139.1"/>
    <property type="molecule type" value="Genomic_DNA"/>
</dbReference>
<gene>
    <name evidence="9" type="ORF">ANN_18766</name>
</gene>
<feature type="region of interest" description="Disordered" evidence="6">
    <location>
        <begin position="222"/>
        <end position="279"/>
    </location>
</feature>
<dbReference type="Pfam" id="PF10495">
    <property type="entry name" value="PACT_coil_coil"/>
    <property type="match status" value="1"/>
</dbReference>
<keyword evidence="2" id="KW-0963">Cytoplasm</keyword>
<keyword evidence="5" id="KW-0206">Cytoskeleton</keyword>
<evidence type="ECO:0000256" key="5">
    <source>
        <dbReference type="ARBA" id="ARBA00023212"/>
    </source>
</evidence>
<evidence type="ECO:0000256" key="3">
    <source>
        <dbReference type="ARBA" id="ARBA00022553"/>
    </source>
</evidence>
<evidence type="ECO:0000256" key="4">
    <source>
        <dbReference type="ARBA" id="ARBA00023054"/>
    </source>
</evidence>
<feature type="domain" description="PiggyBac transposable element-derived protein 4 C-terminal zinc-finger" evidence="8">
    <location>
        <begin position="274"/>
        <end position="323"/>
    </location>
</feature>
<keyword evidence="10" id="KW-1185">Reference proteome</keyword>
<organism evidence="9 10">
    <name type="scientific">Periplaneta americana</name>
    <name type="common">American cockroach</name>
    <name type="synonym">Blatta americana</name>
    <dbReference type="NCBI Taxonomy" id="6978"/>
    <lineage>
        <taxon>Eukaryota</taxon>
        <taxon>Metazoa</taxon>
        <taxon>Ecdysozoa</taxon>
        <taxon>Arthropoda</taxon>
        <taxon>Hexapoda</taxon>
        <taxon>Insecta</taxon>
        <taxon>Pterygota</taxon>
        <taxon>Neoptera</taxon>
        <taxon>Polyneoptera</taxon>
        <taxon>Dictyoptera</taxon>
        <taxon>Blattodea</taxon>
        <taxon>Blattoidea</taxon>
        <taxon>Blattidae</taxon>
        <taxon>Blattinae</taxon>
        <taxon>Periplaneta</taxon>
    </lineage>
</organism>
<comment type="caution">
    <text evidence="9">The sequence shown here is derived from an EMBL/GenBank/DDBJ whole genome shotgun (WGS) entry which is preliminary data.</text>
</comment>